<evidence type="ECO:0000313" key="2">
    <source>
        <dbReference type="Proteomes" id="UP000230543"/>
    </source>
</evidence>
<evidence type="ECO:0008006" key="3">
    <source>
        <dbReference type="Google" id="ProtNLM"/>
    </source>
</evidence>
<proteinExistence type="predicted"/>
<evidence type="ECO:0000313" key="1">
    <source>
        <dbReference type="EMBL" id="PIT90193.1"/>
    </source>
</evidence>
<comment type="caution">
    <text evidence="1">The sequence shown here is derived from an EMBL/GenBank/DDBJ whole genome shotgun (WGS) entry which is preliminary data.</text>
</comment>
<dbReference type="InterPro" id="IPR038735">
    <property type="entry name" value="MSMEG_1276-like_NTP-PPase_dom"/>
</dbReference>
<dbReference type="EMBL" id="PFBO01000124">
    <property type="protein sequence ID" value="PIT90193.1"/>
    <property type="molecule type" value="Genomic_DNA"/>
</dbReference>
<dbReference type="CDD" id="cd11532">
    <property type="entry name" value="NTP-PPase_COG4997"/>
    <property type="match status" value="1"/>
</dbReference>
<accession>A0A2M6WBL1</accession>
<dbReference type="InterPro" id="IPR021130">
    <property type="entry name" value="PRib-ATP_PPHydrolase-like"/>
</dbReference>
<organism evidence="1 2">
    <name type="scientific">Candidatus Komeilibacteria bacterium CG10_big_fil_rev_8_21_14_0_10_41_13</name>
    <dbReference type="NCBI Taxonomy" id="1974476"/>
    <lineage>
        <taxon>Bacteria</taxon>
        <taxon>Candidatus Komeiliibacteriota</taxon>
    </lineage>
</organism>
<reference evidence="2" key="1">
    <citation type="submission" date="2017-09" db="EMBL/GenBank/DDBJ databases">
        <title>Depth-based differentiation of microbial function through sediment-hosted aquifers and enrichment of novel symbionts in the deep terrestrial subsurface.</title>
        <authorList>
            <person name="Probst A.J."/>
            <person name="Ladd B."/>
            <person name="Jarett J.K."/>
            <person name="Geller-Mcgrath D.E."/>
            <person name="Sieber C.M.K."/>
            <person name="Emerson J.B."/>
            <person name="Anantharaman K."/>
            <person name="Thomas B.C."/>
            <person name="Malmstrom R."/>
            <person name="Stieglmeier M."/>
            <person name="Klingl A."/>
            <person name="Woyke T."/>
            <person name="Ryan C.M."/>
            <person name="Banfield J.F."/>
        </authorList>
    </citation>
    <scope>NUCLEOTIDE SEQUENCE [LARGE SCALE GENOMIC DNA]</scope>
</reference>
<gene>
    <name evidence="1" type="ORF">COU22_03540</name>
</gene>
<dbReference type="AlphaFoldDB" id="A0A2M6WBL1"/>
<dbReference type="SUPFAM" id="SSF101386">
    <property type="entry name" value="all-alpha NTP pyrophosphatases"/>
    <property type="match status" value="1"/>
</dbReference>
<name>A0A2M6WBL1_9BACT</name>
<dbReference type="Proteomes" id="UP000230543">
    <property type="component" value="Unassembled WGS sequence"/>
</dbReference>
<dbReference type="Pfam" id="PF01503">
    <property type="entry name" value="PRA-PH"/>
    <property type="match status" value="1"/>
</dbReference>
<protein>
    <recommendedName>
        <fullName evidence="3">Phosphoribosyl-ATP pyrophosphohydrolase</fullName>
    </recommendedName>
</protein>
<sequence length="102" mass="11908">MQYNKLIRDKIPEIIKAKGKIASTHIANDSEYSEKLRDKLGEEIREFLESNEIEELADILEVIYALAEHLNITPEELEKIRAKKAEERGVFKEKIILEEIIE</sequence>